<dbReference type="Proteomes" id="UP000467700">
    <property type="component" value="Unassembled WGS sequence"/>
</dbReference>
<dbReference type="AlphaFoldDB" id="A0A8S0WB50"/>
<organism evidence="2 3">
    <name type="scientific">Cyclocybe aegerita</name>
    <name type="common">Black poplar mushroom</name>
    <name type="synonym">Agrocybe aegerita</name>
    <dbReference type="NCBI Taxonomy" id="1973307"/>
    <lineage>
        <taxon>Eukaryota</taxon>
        <taxon>Fungi</taxon>
        <taxon>Dikarya</taxon>
        <taxon>Basidiomycota</taxon>
        <taxon>Agaricomycotina</taxon>
        <taxon>Agaricomycetes</taxon>
        <taxon>Agaricomycetidae</taxon>
        <taxon>Agaricales</taxon>
        <taxon>Agaricineae</taxon>
        <taxon>Bolbitiaceae</taxon>
        <taxon>Cyclocybe</taxon>
    </lineage>
</organism>
<comment type="caution">
    <text evidence="2">The sequence shown here is derived from an EMBL/GenBank/DDBJ whole genome shotgun (WGS) entry which is preliminary data.</text>
</comment>
<protein>
    <submittedName>
        <fullName evidence="2">Uncharacterized protein</fullName>
    </submittedName>
</protein>
<gene>
    <name evidence="2" type="ORF">AAE3_LOCUS5836</name>
</gene>
<sequence>MPPVVLSSPECLALARYLRNDTELPDILMAASMKIEACVRQTPATPSFAPSPSQFLASINGLDDPWQTPPPADHYPVQSISSKASNFWDKDDDIFPLTPSPHFLGVDPATPRGALSPMSDLEGGGAHPSVPHCPKTVAGCHQTALGIVQLMDVMAMVALSQVESMEVDGADEDGQLDGGEELDGEDDDEYRPGAGEETSRLRGGAGSGNNHRCHRCCRGSSCNHGGGVAPPP</sequence>
<feature type="compositionally biased region" description="Acidic residues" evidence="1">
    <location>
        <begin position="167"/>
        <end position="189"/>
    </location>
</feature>
<keyword evidence="3" id="KW-1185">Reference proteome</keyword>
<feature type="region of interest" description="Disordered" evidence="1">
    <location>
        <begin position="167"/>
        <end position="210"/>
    </location>
</feature>
<evidence type="ECO:0000313" key="3">
    <source>
        <dbReference type="Proteomes" id="UP000467700"/>
    </source>
</evidence>
<evidence type="ECO:0000256" key="1">
    <source>
        <dbReference type="SAM" id="MobiDB-lite"/>
    </source>
</evidence>
<reference evidence="2 3" key="1">
    <citation type="submission" date="2020-01" db="EMBL/GenBank/DDBJ databases">
        <authorList>
            <person name="Gupta K D."/>
        </authorList>
    </citation>
    <scope>NUCLEOTIDE SEQUENCE [LARGE SCALE GENOMIC DNA]</scope>
</reference>
<evidence type="ECO:0000313" key="2">
    <source>
        <dbReference type="EMBL" id="CAA7263686.1"/>
    </source>
</evidence>
<name>A0A8S0WB50_CYCAE</name>
<proteinExistence type="predicted"/>
<accession>A0A8S0WB50</accession>
<dbReference type="EMBL" id="CACVBS010000040">
    <property type="protein sequence ID" value="CAA7263686.1"/>
    <property type="molecule type" value="Genomic_DNA"/>
</dbReference>